<evidence type="ECO:0000256" key="7">
    <source>
        <dbReference type="SAM" id="MobiDB-lite"/>
    </source>
</evidence>
<dbReference type="GO" id="GO:0046872">
    <property type="term" value="F:metal ion binding"/>
    <property type="evidence" value="ECO:0007669"/>
    <property type="project" value="UniProtKB-KW"/>
</dbReference>
<dbReference type="PROSITE" id="PS51404">
    <property type="entry name" value="DYP_PEROXIDASE"/>
    <property type="match status" value="1"/>
</dbReference>
<evidence type="ECO:0000256" key="1">
    <source>
        <dbReference type="ARBA" id="ARBA00001970"/>
    </source>
</evidence>
<dbReference type="Pfam" id="PF21105">
    <property type="entry name" value="DyP_N"/>
    <property type="match status" value="1"/>
</dbReference>
<keyword evidence="4" id="KW-0560">Oxidoreductase</keyword>
<comment type="cofactor">
    <cofactor evidence="1">
        <name>heme b</name>
        <dbReference type="ChEBI" id="CHEBI:60344"/>
    </cofactor>
</comment>
<evidence type="ECO:0000256" key="5">
    <source>
        <dbReference type="ARBA" id="ARBA00023004"/>
    </source>
</evidence>
<evidence type="ECO:0000256" key="6">
    <source>
        <dbReference type="ARBA" id="ARBA00025737"/>
    </source>
</evidence>
<evidence type="ECO:0000256" key="4">
    <source>
        <dbReference type="ARBA" id="ARBA00023002"/>
    </source>
</evidence>
<dbReference type="GeneID" id="27919674"/>
<dbReference type="GO" id="GO:0005829">
    <property type="term" value="C:cytosol"/>
    <property type="evidence" value="ECO:0007669"/>
    <property type="project" value="TreeGrafter"/>
</dbReference>
<dbReference type="GO" id="GO:0020037">
    <property type="term" value="F:heme binding"/>
    <property type="evidence" value="ECO:0007669"/>
    <property type="project" value="InterPro"/>
</dbReference>
<evidence type="ECO:0000259" key="8">
    <source>
        <dbReference type="Pfam" id="PF21105"/>
    </source>
</evidence>
<dbReference type="PANTHER" id="PTHR30521:SF5">
    <property type="entry name" value="BLR4509 PROTEIN"/>
    <property type="match status" value="1"/>
</dbReference>
<dbReference type="SUPFAM" id="SSF54909">
    <property type="entry name" value="Dimeric alpha+beta barrel"/>
    <property type="match status" value="1"/>
</dbReference>
<dbReference type="RefSeq" id="WP_064398718.1">
    <property type="nucleotide sequence ID" value="NZ_LQIR01000034.1"/>
</dbReference>
<keyword evidence="5" id="KW-0408">Iron</keyword>
<reference evidence="9 10" key="1">
    <citation type="submission" date="2016-01" db="EMBL/GenBank/DDBJ databases">
        <authorList>
            <consortium name="TB Trials Study Group"/>
            <person name="Sutton G."/>
            <person name="Brinkac L."/>
            <person name="Sanka R."/>
            <person name="Adams M."/>
            <person name="Lau E.L."/>
            <person name="Macaden R."/>
            <person name="Grewal H.M.S."/>
        </authorList>
    </citation>
    <scope>NUCLEOTIDE SEQUENCE [LARGE SCALE GENOMIC DNA]</scope>
    <source>
        <strain evidence="9 10">IS-1744</strain>
    </source>
</reference>
<organism evidence="9 10">
    <name type="scientific">Mycobacterium lehmannii</name>
    <dbReference type="NCBI Taxonomy" id="2048550"/>
    <lineage>
        <taxon>Bacteria</taxon>
        <taxon>Bacillati</taxon>
        <taxon>Actinomycetota</taxon>
        <taxon>Actinomycetes</taxon>
        <taxon>Mycobacteriales</taxon>
        <taxon>Mycobacteriaceae</taxon>
        <taxon>Mycobacterium</taxon>
    </lineage>
</organism>
<dbReference type="InterPro" id="IPR011008">
    <property type="entry name" value="Dimeric_a/b-barrel"/>
</dbReference>
<dbReference type="InterPro" id="IPR049509">
    <property type="entry name" value="DyP_N"/>
</dbReference>
<protein>
    <submittedName>
        <fullName evidence="9">Peroxidase</fullName>
    </submittedName>
</protein>
<evidence type="ECO:0000313" key="10">
    <source>
        <dbReference type="Proteomes" id="UP000053707"/>
    </source>
</evidence>
<dbReference type="Proteomes" id="UP000053707">
    <property type="component" value="Unassembled WGS sequence"/>
</dbReference>
<keyword evidence="10" id="KW-1185">Reference proteome</keyword>
<comment type="caution">
    <text evidence="9">The sequence shown here is derived from an EMBL/GenBank/DDBJ whole genome shotgun (WGS) entry which is preliminary data.</text>
</comment>
<gene>
    <name evidence="9" type="ORF">AU192_20745</name>
</gene>
<sequence>MTSTARELELDDIQHILLTRTPAITGRYEFLTFDTAEGGRAWLAALLDKVQSAADVRATMDTSHRWVTIAFTWQGLRALGVSDESLASFPDAFREGMAARASILGDTGACAPERWVGGLAGDDLHAIAILFSRTDEQYRKSIDEHDKLLARTDGVRSLSFLDLNATPPFNYAHDHFGFRDRLSQPVMKGSGEDPTPGSGDPLEPGEFILGYPDENGPVSDLPQPETLSRNGSYMAYRRLEEHVALFREYLRENSADPEGQELLAAKFMGRWRSGAPLVLAPDRDDPELGADPMRNNDFNYKQMDPFGYACPLGSHARRLNPRDTAHYMNRRRMIRRGATYGPALPEGAPDDGVDRGIAAFIICADLVRQFEFAQNVWVNDKTFHELDNEHDPICGTQDGTLDFTVPKRPIRKVHKGIPAFTTLKGGAYFFLPGMGGLRHLAGLGEGP</sequence>
<comment type="similarity">
    <text evidence="6">Belongs to the DyP-type peroxidase family.</text>
</comment>
<feature type="domain" description="DyP dimeric alpha+beta barrel" evidence="8">
    <location>
        <begin position="51"/>
        <end position="148"/>
    </location>
</feature>
<dbReference type="InterPro" id="IPR006314">
    <property type="entry name" value="Dyp_peroxidase"/>
</dbReference>
<evidence type="ECO:0000256" key="3">
    <source>
        <dbReference type="ARBA" id="ARBA00022723"/>
    </source>
</evidence>
<evidence type="ECO:0000313" key="9">
    <source>
        <dbReference type="EMBL" id="KUI12472.1"/>
    </source>
</evidence>
<dbReference type="PANTHER" id="PTHR30521">
    <property type="entry name" value="DEFERROCHELATASE/PEROXIDASE"/>
    <property type="match status" value="1"/>
</dbReference>
<dbReference type="GO" id="GO:0004601">
    <property type="term" value="F:peroxidase activity"/>
    <property type="evidence" value="ECO:0007669"/>
    <property type="project" value="UniProtKB-KW"/>
</dbReference>
<dbReference type="AlphaFoldDB" id="A0A101A3T0"/>
<keyword evidence="2 9" id="KW-0575">Peroxidase</keyword>
<name>A0A101A3T0_9MYCO</name>
<keyword evidence="3" id="KW-0479">Metal-binding</keyword>
<accession>A0A101A3T0</accession>
<proteinExistence type="inferred from homology"/>
<dbReference type="EMBL" id="LQIR01000034">
    <property type="protein sequence ID" value="KUI12472.1"/>
    <property type="molecule type" value="Genomic_DNA"/>
</dbReference>
<evidence type="ECO:0000256" key="2">
    <source>
        <dbReference type="ARBA" id="ARBA00022559"/>
    </source>
</evidence>
<feature type="region of interest" description="Disordered" evidence="7">
    <location>
        <begin position="183"/>
        <end position="205"/>
    </location>
</feature>